<evidence type="ECO:0000313" key="1">
    <source>
        <dbReference type="EMBL" id="WYW21257.1"/>
    </source>
</evidence>
<organism evidence="1 2">
    <name type="scientific">Amycolatopsis coloradensis</name>
    <dbReference type="NCBI Taxonomy" id="76021"/>
    <lineage>
        <taxon>Bacteria</taxon>
        <taxon>Bacillati</taxon>
        <taxon>Actinomycetota</taxon>
        <taxon>Actinomycetes</taxon>
        <taxon>Pseudonocardiales</taxon>
        <taxon>Pseudonocardiaceae</taxon>
        <taxon>Amycolatopsis</taxon>
    </lineage>
</organism>
<reference evidence="1" key="1">
    <citation type="submission" date="2023-10" db="EMBL/GenBank/DDBJ databases">
        <title>Whole genome sequencing of actinobacterial strain Amycolatopsis sp. (BCA-696) identifies the underlying plant growth-promoting genes.</title>
        <authorList>
            <person name="Gandham P."/>
            <person name="Vadla N."/>
            <person name="Saji A."/>
            <person name="Srinivas V."/>
            <person name="Ruperao P."/>
            <person name="Selvanayagam S."/>
            <person name="Saxena R.K."/>
            <person name="Rathore A."/>
            <person name="Gopalakrishnan S."/>
            <person name="Thakur V."/>
        </authorList>
    </citation>
    <scope>NUCLEOTIDE SEQUENCE</scope>
    <source>
        <strain evidence="1">BCA-696</strain>
    </source>
</reference>
<evidence type="ECO:0000313" key="2">
    <source>
        <dbReference type="Proteomes" id="UP001456344"/>
    </source>
</evidence>
<dbReference type="EMBL" id="CP150484">
    <property type="protein sequence ID" value="WYW21257.1"/>
    <property type="molecule type" value="Genomic_DNA"/>
</dbReference>
<keyword evidence="2" id="KW-1185">Reference proteome</keyword>
<name>A0ACD5BPU5_9PSEU</name>
<protein>
    <submittedName>
        <fullName evidence="1">Lamin tail domain-containing protein</fullName>
    </submittedName>
</protein>
<gene>
    <name evidence="1" type="ORF">LCL61_37500</name>
</gene>
<accession>A0ACD5BPU5</accession>
<proteinExistence type="predicted"/>
<sequence length="194" mass="20583">MKRTFCVIAAAVATVFGLGAANAAVAEEQVPVVPRSVHISELATQGVGPDATFKEYIELSNRANYTVTIGGAKLLANYSNFEFEIARIPTGTRLAPGQTYLLASQRLAGSVQPDQVFTTTNDIPNAVGISLQTAMGRQLDVVGTTYRTTYYAGVPASPLSPQDAAQKKSLHRVNFVGNNQVDFQKLPASPGRPG</sequence>
<dbReference type="Proteomes" id="UP001456344">
    <property type="component" value="Chromosome"/>
</dbReference>